<protein>
    <submittedName>
        <fullName evidence="2">Uncharacterized protein</fullName>
    </submittedName>
</protein>
<dbReference type="EMBL" id="NHYE01001142">
    <property type="protein sequence ID" value="PPQ98152.1"/>
    <property type="molecule type" value="Genomic_DNA"/>
</dbReference>
<evidence type="ECO:0000256" key="1">
    <source>
        <dbReference type="SAM" id="Coils"/>
    </source>
</evidence>
<dbReference type="OrthoDB" id="3264586at2759"/>
<gene>
    <name evidence="2" type="ORF">CVT26_003196</name>
</gene>
<comment type="caution">
    <text evidence="2">The sequence shown here is derived from an EMBL/GenBank/DDBJ whole genome shotgun (WGS) entry which is preliminary data.</text>
</comment>
<feature type="coiled-coil region" evidence="1">
    <location>
        <begin position="112"/>
        <end position="139"/>
    </location>
</feature>
<dbReference type="AlphaFoldDB" id="A0A409Y566"/>
<evidence type="ECO:0000313" key="2">
    <source>
        <dbReference type="EMBL" id="PPQ98152.1"/>
    </source>
</evidence>
<keyword evidence="3" id="KW-1185">Reference proteome</keyword>
<reference evidence="2 3" key="1">
    <citation type="journal article" date="2018" name="Evol. Lett.">
        <title>Horizontal gene cluster transfer increased hallucinogenic mushroom diversity.</title>
        <authorList>
            <person name="Reynolds H.T."/>
            <person name="Vijayakumar V."/>
            <person name="Gluck-Thaler E."/>
            <person name="Korotkin H.B."/>
            <person name="Matheny P.B."/>
            <person name="Slot J.C."/>
        </authorList>
    </citation>
    <scope>NUCLEOTIDE SEQUENCE [LARGE SCALE GENOMIC DNA]</scope>
    <source>
        <strain evidence="2 3">SRW20</strain>
    </source>
</reference>
<organism evidence="2 3">
    <name type="scientific">Gymnopilus dilepis</name>
    <dbReference type="NCBI Taxonomy" id="231916"/>
    <lineage>
        <taxon>Eukaryota</taxon>
        <taxon>Fungi</taxon>
        <taxon>Dikarya</taxon>
        <taxon>Basidiomycota</taxon>
        <taxon>Agaricomycotina</taxon>
        <taxon>Agaricomycetes</taxon>
        <taxon>Agaricomycetidae</taxon>
        <taxon>Agaricales</taxon>
        <taxon>Agaricineae</taxon>
        <taxon>Hymenogastraceae</taxon>
        <taxon>Gymnopilus</taxon>
    </lineage>
</organism>
<keyword evidence="1" id="KW-0175">Coiled coil</keyword>
<dbReference type="InParanoid" id="A0A409Y566"/>
<dbReference type="Proteomes" id="UP000284706">
    <property type="component" value="Unassembled WGS sequence"/>
</dbReference>
<proteinExistence type="predicted"/>
<sequence length="152" mass="18083">MYAQAQKMAKEQATSGVNMLKEVQEKLREMYDQELKFEKLEEDCRLPSLTHDVCLITQLRRMTEGLPALHLQEIFEQLQELYNPMYNELRNRRREKISDISRMLQTNGPSRQEALKEMSKKTRRQLEQAKLREKEASDAAELIKRVKNMLRV</sequence>
<accession>A0A409Y566</accession>
<name>A0A409Y566_9AGAR</name>
<evidence type="ECO:0000313" key="3">
    <source>
        <dbReference type="Proteomes" id="UP000284706"/>
    </source>
</evidence>